<dbReference type="EMBL" id="VIFK01000069">
    <property type="protein sequence ID" value="TQE99349.1"/>
    <property type="molecule type" value="Genomic_DNA"/>
</dbReference>
<dbReference type="Pfam" id="PF20254">
    <property type="entry name" value="DMFA2_C"/>
    <property type="match status" value="1"/>
</dbReference>
<evidence type="ECO:0000313" key="2">
    <source>
        <dbReference type="EMBL" id="TQE99349.1"/>
    </source>
</evidence>
<evidence type="ECO:0000313" key="3">
    <source>
        <dbReference type="Proteomes" id="UP000315400"/>
    </source>
</evidence>
<name>A0A540VRG6_9GAMM</name>
<evidence type="ECO:0000259" key="1">
    <source>
        <dbReference type="Pfam" id="PF20254"/>
    </source>
</evidence>
<protein>
    <recommendedName>
        <fullName evidence="1">N,N-dimethylformamidase beta subunit-like C-terminal domain-containing protein</fullName>
    </recommendedName>
</protein>
<reference evidence="2 3" key="1">
    <citation type="submission" date="2019-06" db="EMBL/GenBank/DDBJ databases">
        <title>Metagenome assembled Genome of Spiribacter salinus SL48-SHIP from the microbial mat of Salt Lake 48 (Novosibirsk region, Russia).</title>
        <authorList>
            <person name="Shipova A."/>
            <person name="Rozanov A.S."/>
            <person name="Bryanskaya A.V."/>
            <person name="Peltek S.E."/>
        </authorList>
    </citation>
    <scope>NUCLEOTIDE SEQUENCE [LARGE SCALE GENOMIC DNA]</scope>
    <source>
        <strain evidence="2">SL48-SHIP-2</strain>
    </source>
</reference>
<dbReference type="InterPro" id="IPR029062">
    <property type="entry name" value="Class_I_gatase-like"/>
</dbReference>
<comment type="caution">
    <text evidence="2">The sequence shown here is derived from an EMBL/GenBank/DDBJ whole genome shotgun (WGS) entry which is preliminary data.</text>
</comment>
<proteinExistence type="predicted"/>
<feature type="domain" description="N,N-dimethylformamidase beta subunit-like C-terminal" evidence="1">
    <location>
        <begin position="1"/>
        <end position="354"/>
    </location>
</feature>
<organism evidence="2 3">
    <name type="scientific">Spiribacter salinus</name>
    <dbReference type="NCBI Taxonomy" id="1335746"/>
    <lineage>
        <taxon>Bacteria</taxon>
        <taxon>Pseudomonadati</taxon>
        <taxon>Pseudomonadota</taxon>
        <taxon>Gammaproteobacteria</taxon>
        <taxon>Chromatiales</taxon>
        <taxon>Ectothiorhodospiraceae</taxon>
        <taxon>Spiribacter</taxon>
    </lineage>
</organism>
<sequence length="378" mass="41345">MPTASYLAYGNEHLGVDVGETEPLAGHLAVLQKGDIHLAMHRELGLSLYDRHADGSGVCYSSPLRPLLNMRPGKSSSWIGRAQRAPWQFNADLDLVDYLEHEGYRYDVATDEDLHREGLGLLAKYRVVMTGSHPEYYSTAMMEAVQGYLDRGGRLMYMGGNGFYWRIAYSDAFPGAIELRRAEDGIRDWTCEPGEYYHSFTGELGGLWRRIGRSPQSLVGIGMATQGFDYSGYFRRQPGADDPRASFVFAGIKDDIIGDFGDVCGGAAGLELDRVDADLGSPAHVLTLASSEGHSNLTFAVPEEVDNVSDELVATRNDTLRGDIVFFETPCGGAVFSTGSIAWAGSLAHNGYDNNVARMTSNTLDRFLDGEPFPWPGA</sequence>
<dbReference type="AlphaFoldDB" id="A0A540VRG6"/>
<dbReference type="InterPro" id="IPR046540">
    <property type="entry name" value="DMFA2_C"/>
</dbReference>
<dbReference type="Proteomes" id="UP000315400">
    <property type="component" value="Unassembled WGS sequence"/>
</dbReference>
<dbReference type="SUPFAM" id="SSF52317">
    <property type="entry name" value="Class I glutamine amidotransferase-like"/>
    <property type="match status" value="1"/>
</dbReference>
<gene>
    <name evidence="2" type="ORF">FKY71_09070</name>
</gene>
<accession>A0A540VRG6</accession>